<dbReference type="FunFam" id="1.20.120.1630:FF:000009">
    <property type="entry name" value="C-14 sterol reductase"/>
    <property type="match status" value="1"/>
</dbReference>
<evidence type="ECO:0000256" key="5">
    <source>
        <dbReference type="ARBA" id="ARBA00022692"/>
    </source>
</evidence>
<evidence type="ECO:0000256" key="6">
    <source>
        <dbReference type="ARBA" id="ARBA00022857"/>
    </source>
</evidence>
<keyword evidence="14" id="KW-0753">Steroid metabolism</keyword>
<dbReference type="OrthoDB" id="10262235at2759"/>
<dbReference type="PANTHER" id="PTHR21257">
    <property type="entry name" value="DELTA(14)-STEROL REDUCTASE"/>
    <property type="match status" value="1"/>
</dbReference>
<feature type="transmembrane region" description="Helical" evidence="21">
    <location>
        <begin position="307"/>
        <end position="323"/>
    </location>
</feature>
<reference evidence="22" key="1">
    <citation type="submission" date="2014-09" db="EMBL/GenBank/DDBJ databases">
        <title>Draft genome sequence of an oleaginous Mucoromycotina fungus Mucor ambiguus NBRC6742.</title>
        <authorList>
            <person name="Takeda I."/>
            <person name="Yamane N."/>
            <person name="Morita T."/>
            <person name="Tamano K."/>
            <person name="Machida M."/>
            <person name="Baker S."/>
            <person name="Koike H."/>
        </authorList>
    </citation>
    <scope>NUCLEOTIDE SEQUENCE</scope>
    <source>
        <strain evidence="22">NBRC 6742</strain>
    </source>
</reference>
<keyword evidence="5 21" id="KW-0812">Transmembrane</keyword>
<dbReference type="InterPro" id="IPR001171">
    <property type="entry name" value="ERG24_DHCR-like"/>
</dbReference>
<evidence type="ECO:0000256" key="11">
    <source>
        <dbReference type="ARBA" id="ARBA00023098"/>
    </source>
</evidence>
<evidence type="ECO:0000313" key="22">
    <source>
        <dbReference type="EMBL" id="GAN10240.1"/>
    </source>
</evidence>
<feature type="region of interest" description="Disordered" evidence="20">
    <location>
        <begin position="1"/>
        <end position="82"/>
    </location>
</feature>
<feature type="transmembrane region" description="Helical" evidence="21">
    <location>
        <begin position="187"/>
        <end position="205"/>
    </location>
</feature>
<feature type="transmembrane region" description="Helical" evidence="21">
    <location>
        <begin position="443"/>
        <end position="472"/>
    </location>
</feature>
<evidence type="ECO:0000256" key="19">
    <source>
        <dbReference type="ARBA" id="ARBA00083315"/>
    </source>
</evidence>
<comment type="catalytic activity">
    <reaction evidence="15">
        <text>4,4-dimethyl-5alpha-cholesta-8,24-dien-3beta-ol + NADP(+) = 4,4-dimethyl-5alpha-cholesta-8,14,24-trien-3beta-ol + NADPH + H(+)</text>
        <dbReference type="Rhea" id="RHEA:18561"/>
        <dbReference type="ChEBI" id="CHEBI:15378"/>
        <dbReference type="ChEBI" id="CHEBI:17813"/>
        <dbReference type="ChEBI" id="CHEBI:18364"/>
        <dbReference type="ChEBI" id="CHEBI:57783"/>
        <dbReference type="ChEBI" id="CHEBI:58349"/>
        <dbReference type="EC" id="1.3.1.70"/>
    </reaction>
    <physiologicalReaction direction="right-to-left" evidence="15">
        <dbReference type="Rhea" id="RHEA:18563"/>
    </physiologicalReaction>
</comment>
<feature type="compositionally biased region" description="Low complexity" evidence="20">
    <location>
        <begin position="55"/>
        <end position="69"/>
    </location>
</feature>
<dbReference type="EMBL" id="DF836622">
    <property type="protein sequence ID" value="GAN10240.1"/>
    <property type="molecule type" value="Genomic_DNA"/>
</dbReference>
<proteinExistence type="inferred from homology"/>
<comment type="pathway">
    <text evidence="16">Steroid biosynthesis; zymosterol biosynthesis; zymosterol from lanosterol: step 2/6.</text>
</comment>
<feature type="transmembrane region" description="Helical" evidence="21">
    <location>
        <begin position="217"/>
        <end position="239"/>
    </location>
</feature>
<dbReference type="PANTHER" id="PTHR21257:SF52">
    <property type="entry name" value="DELTA(14)-STEROL REDUCTASE TM7SF2"/>
    <property type="match status" value="1"/>
</dbReference>
<feature type="compositionally biased region" description="Polar residues" evidence="20">
    <location>
        <begin position="1"/>
        <end position="29"/>
    </location>
</feature>
<evidence type="ECO:0000256" key="12">
    <source>
        <dbReference type="ARBA" id="ARBA00023136"/>
    </source>
</evidence>
<evidence type="ECO:0000256" key="20">
    <source>
        <dbReference type="SAM" id="MobiDB-lite"/>
    </source>
</evidence>
<keyword evidence="4" id="KW-0444">Lipid biosynthesis</keyword>
<evidence type="ECO:0000256" key="17">
    <source>
        <dbReference type="ARBA" id="ARBA00074394"/>
    </source>
</evidence>
<evidence type="ECO:0000256" key="16">
    <source>
        <dbReference type="ARBA" id="ARBA00060638"/>
    </source>
</evidence>
<evidence type="ECO:0000256" key="8">
    <source>
        <dbReference type="ARBA" id="ARBA00022989"/>
    </source>
</evidence>
<dbReference type="AlphaFoldDB" id="A0A0C9LXN2"/>
<organism evidence="22">
    <name type="scientific">Mucor ambiguus</name>
    <dbReference type="NCBI Taxonomy" id="91626"/>
    <lineage>
        <taxon>Eukaryota</taxon>
        <taxon>Fungi</taxon>
        <taxon>Fungi incertae sedis</taxon>
        <taxon>Mucoromycota</taxon>
        <taxon>Mucoromycotina</taxon>
        <taxon>Mucoromycetes</taxon>
        <taxon>Mucorales</taxon>
        <taxon>Mucorineae</taxon>
        <taxon>Mucoraceae</taxon>
        <taxon>Mucor</taxon>
    </lineage>
</organism>
<dbReference type="GO" id="GO:0005789">
    <property type="term" value="C:endoplasmic reticulum membrane"/>
    <property type="evidence" value="ECO:0007669"/>
    <property type="project" value="TreeGrafter"/>
</dbReference>
<keyword evidence="7" id="KW-0752">Steroid biosynthesis</keyword>
<evidence type="ECO:0000256" key="2">
    <source>
        <dbReference type="ARBA" id="ARBA00005402"/>
    </source>
</evidence>
<dbReference type="PROSITE" id="PS01018">
    <property type="entry name" value="STEROL_REDUCT_2"/>
    <property type="match status" value="1"/>
</dbReference>
<feature type="transmembrane region" description="Helical" evidence="21">
    <location>
        <begin position="88"/>
        <end position="112"/>
    </location>
</feature>
<keyword evidence="11" id="KW-0443">Lipid metabolism</keyword>
<keyword evidence="13" id="KW-1207">Sterol metabolism</keyword>
<dbReference type="GO" id="GO:0006696">
    <property type="term" value="P:ergosterol biosynthetic process"/>
    <property type="evidence" value="ECO:0007669"/>
    <property type="project" value="TreeGrafter"/>
</dbReference>
<evidence type="ECO:0000256" key="21">
    <source>
        <dbReference type="SAM" id="Phobius"/>
    </source>
</evidence>
<evidence type="ECO:0000256" key="7">
    <source>
        <dbReference type="ARBA" id="ARBA00022955"/>
    </source>
</evidence>
<feature type="transmembrane region" description="Helical" evidence="21">
    <location>
        <begin position="373"/>
        <end position="392"/>
    </location>
</feature>
<comment type="similarity">
    <text evidence="2">Belongs to the ERG4/ERG24 family.</text>
</comment>
<evidence type="ECO:0000256" key="3">
    <source>
        <dbReference type="ARBA" id="ARBA00012413"/>
    </source>
</evidence>
<keyword evidence="6" id="KW-0521">NADP</keyword>
<evidence type="ECO:0000256" key="9">
    <source>
        <dbReference type="ARBA" id="ARBA00023002"/>
    </source>
</evidence>
<dbReference type="EC" id="1.3.1.70" evidence="3"/>
<accession>A0A0C9LXN2</accession>
<evidence type="ECO:0000313" key="23">
    <source>
        <dbReference type="Proteomes" id="UP000053815"/>
    </source>
</evidence>
<evidence type="ECO:0000256" key="15">
    <source>
        <dbReference type="ARBA" id="ARBA00052254"/>
    </source>
</evidence>
<evidence type="ECO:0000256" key="1">
    <source>
        <dbReference type="ARBA" id="ARBA00004141"/>
    </source>
</evidence>
<feature type="transmembrane region" description="Helical" evidence="21">
    <location>
        <begin position="343"/>
        <end position="361"/>
    </location>
</feature>
<keyword evidence="8 21" id="KW-1133">Transmembrane helix</keyword>
<keyword evidence="9" id="KW-0560">Oxidoreductase</keyword>
<keyword evidence="12 21" id="KW-0472">Membrane</keyword>
<evidence type="ECO:0000256" key="10">
    <source>
        <dbReference type="ARBA" id="ARBA00023011"/>
    </source>
</evidence>
<evidence type="ECO:0000256" key="4">
    <source>
        <dbReference type="ARBA" id="ARBA00022516"/>
    </source>
</evidence>
<dbReference type="Gene3D" id="1.20.120.1630">
    <property type="match status" value="1"/>
</dbReference>
<name>A0A0C9LXN2_9FUNG</name>
<gene>
    <name evidence="22" type="ORF">MAM1_0333c09778</name>
</gene>
<comment type="subcellular location">
    <subcellularLocation>
        <location evidence="1">Membrane</location>
        <topology evidence="1">Multi-pass membrane protein</topology>
    </subcellularLocation>
</comment>
<evidence type="ECO:0000256" key="14">
    <source>
        <dbReference type="ARBA" id="ARBA00023221"/>
    </source>
</evidence>
<dbReference type="STRING" id="91626.A0A0C9LXN2"/>
<feature type="compositionally biased region" description="Basic and acidic residues" evidence="20">
    <location>
        <begin position="42"/>
        <end position="51"/>
    </location>
</feature>
<evidence type="ECO:0000256" key="13">
    <source>
        <dbReference type="ARBA" id="ARBA00023166"/>
    </source>
</evidence>
<keyword evidence="22" id="KW-0675">Receptor</keyword>
<keyword evidence="23" id="KW-1185">Reference proteome</keyword>
<dbReference type="Pfam" id="PF01222">
    <property type="entry name" value="ERG4_ERG24"/>
    <property type="match status" value="1"/>
</dbReference>
<feature type="transmembrane region" description="Helical" evidence="21">
    <location>
        <begin position="145"/>
        <end position="166"/>
    </location>
</feature>
<evidence type="ECO:0000256" key="18">
    <source>
        <dbReference type="ARBA" id="ARBA00077841"/>
    </source>
</evidence>
<sequence>MAIQTRSASQKATNNDSVDVSAEDQTQADTPPPNRAARRAAQKKESKESKAAKITKTTRTTRTTTRTTRSAPSGSKSSRVLNPKTTNYEFGGVLGATAMITLLPLLVIMFAYGCDQHGGYHPFQRFYNFVANFDIEYLKHEIANWSYGSAIFYLGIVLQLVVYSYVLPGEEIEGAPLRDGTRLKYKINAMGALQSLVTLSFMSLRGQGWFMFLWVKAHFADIALFSILVSFFVSIWVYLRSFVGDRMLALGGNTGNPIYDFMIGRELNPRIGKFDIKFFTELRPGLIMWLCLNICFGICQWVELGRVTYSMILVVVFQAWYIIDALINESSILTTMDITTDGFGFMLAFGNLCWVPMMYSLQARYLADNPVDLSIPHLVAIVALQLLGYYIFRSANSQKDAFRRDPKDPKVADLEYIETKAGTRLITSGWWGKARHINYLGDWLMSVAWCLPCGFGSIIPYFYCVYFAILLIHRERRDEHKCRQKYGADWERYCSIVKYRIIPGIY</sequence>
<dbReference type="PROSITE" id="PS01017">
    <property type="entry name" value="STEROL_REDUCT_1"/>
    <property type="match status" value="1"/>
</dbReference>
<dbReference type="Proteomes" id="UP000053815">
    <property type="component" value="Unassembled WGS sequence"/>
</dbReference>
<feature type="compositionally biased region" description="Polar residues" evidence="20">
    <location>
        <begin position="70"/>
        <end position="82"/>
    </location>
</feature>
<protein>
    <recommendedName>
        <fullName evidence="17">Delta(14)-sterol reductase ERG24</fullName>
        <ecNumber evidence="3">1.3.1.70</ecNumber>
    </recommendedName>
    <alternativeName>
        <fullName evidence="19">C-14 sterol reductase ERG24</fullName>
    </alternativeName>
    <alternativeName>
        <fullName evidence="18">Sterol C14-reductase ERG24</fullName>
    </alternativeName>
</protein>
<dbReference type="GO" id="GO:0050613">
    <property type="term" value="F:Delta14-sterol reductase activity"/>
    <property type="evidence" value="ECO:0007669"/>
    <property type="project" value="UniProtKB-EC"/>
</dbReference>
<keyword evidence="10" id="KW-0756">Sterol biosynthesis</keyword>
<dbReference type="InterPro" id="IPR018083">
    <property type="entry name" value="Sterol_reductase_CS"/>
</dbReference>